<dbReference type="Pfam" id="PF13443">
    <property type="entry name" value="HTH_26"/>
    <property type="match status" value="1"/>
</dbReference>
<dbReference type="GO" id="GO:0003677">
    <property type="term" value="F:DNA binding"/>
    <property type="evidence" value="ECO:0007669"/>
    <property type="project" value="InterPro"/>
</dbReference>
<dbReference type="KEGG" id="bon:A361_10395"/>
<dbReference type="SUPFAM" id="SSF47413">
    <property type="entry name" value="lambda repressor-like DNA-binding domains"/>
    <property type="match status" value="1"/>
</dbReference>
<accession>A0A160MAH5</accession>
<organism evidence="2 3">
    <name type="scientific">Cytobacillus oceanisediminis 2691</name>
    <dbReference type="NCBI Taxonomy" id="1196031"/>
    <lineage>
        <taxon>Bacteria</taxon>
        <taxon>Bacillati</taxon>
        <taxon>Bacillota</taxon>
        <taxon>Bacilli</taxon>
        <taxon>Bacillales</taxon>
        <taxon>Bacillaceae</taxon>
        <taxon>Cytobacillus</taxon>
    </lineage>
</organism>
<protein>
    <submittedName>
        <fullName evidence="2">XRE family transcriptional regulator</fullName>
    </submittedName>
</protein>
<evidence type="ECO:0000259" key="1">
    <source>
        <dbReference type="PROSITE" id="PS50943"/>
    </source>
</evidence>
<evidence type="ECO:0000313" key="2">
    <source>
        <dbReference type="EMBL" id="AND39524.1"/>
    </source>
</evidence>
<dbReference type="InterPro" id="IPR010982">
    <property type="entry name" value="Lambda_DNA-bd_dom_sf"/>
</dbReference>
<evidence type="ECO:0000313" key="3">
    <source>
        <dbReference type="Proteomes" id="UP000077856"/>
    </source>
</evidence>
<dbReference type="Gene3D" id="1.10.260.40">
    <property type="entry name" value="lambda repressor-like DNA-binding domains"/>
    <property type="match status" value="1"/>
</dbReference>
<dbReference type="InterPro" id="IPR001387">
    <property type="entry name" value="Cro/C1-type_HTH"/>
</dbReference>
<dbReference type="PROSITE" id="PS50943">
    <property type="entry name" value="HTH_CROC1"/>
    <property type="match status" value="1"/>
</dbReference>
<dbReference type="Proteomes" id="UP000077856">
    <property type="component" value="Chromosome"/>
</dbReference>
<name>A0A160MAH5_9BACI</name>
<sequence>MISYAPLMSTLHQRKISKTDLQKLINVSSATIAKISKDELVSLKVIDDICTVLNCKIEDVIEHVKKDNNKTTE</sequence>
<dbReference type="EMBL" id="CP015506">
    <property type="protein sequence ID" value="AND39524.1"/>
    <property type="molecule type" value="Genomic_DNA"/>
</dbReference>
<dbReference type="AlphaFoldDB" id="A0A160MAH5"/>
<reference evidence="2 3" key="1">
    <citation type="submission" date="2016-04" db="EMBL/GenBank/DDBJ databases">
        <title>Complete genome sequence of Bacillus oceanisediminis strain 2691.</title>
        <authorList>
            <person name="Jeong H."/>
            <person name="Kim H.J."/>
            <person name="Lee D.-W."/>
        </authorList>
    </citation>
    <scope>NUCLEOTIDE SEQUENCE [LARGE SCALE GENOMIC DNA]</scope>
    <source>
        <strain evidence="2 3">2691</strain>
    </source>
</reference>
<feature type="domain" description="HTH cro/C1-type" evidence="1">
    <location>
        <begin position="13"/>
        <end position="60"/>
    </location>
</feature>
<gene>
    <name evidence="2" type="ORF">A361_10395</name>
</gene>
<dbReference type="RefSeq" id="WP_019381834.1">
    <property type="nucleotide sequence ID" value="NZ_CP015506.1"/>
</dbReference>
<proteinExistence type="predicted"/>